<evidence type="ECO:0000256" key="1">
    <source>
        <dbReference type="SAM" id="MobiDB-lite"/>
    </source>
</evidence>
<organism evidence="3 4">
    <name type="scientific">Fusarium acutatum</name>
    <dbReference type="NCBI Taxonomy" id="78861"/>
    <lineage>
        <taxon>Eukaryota</taxon>
        <taxon>Fungi</taxon>
        <taxon>Dikarya</taxon>
        <taxon>Ascomycota</taxon>
        <taxon>Pezizomycotina</taxon>
        <taxon>Sordariomycetes</taxon>
        <taxon>Hypocreomycetidae</taxon>
        <taxon>Hypocreales</taxon>
        <taxon>Nectriaceae</taxon>
        <taxon>Fusarium</taxon>
        <taxon>Fusarium fujikuroi species complex</taxon>
    </lineage>
</organism>
<feature type="region of interest" description="Disordered" evidence="1">
    <location>
        <begin position="272"/>
        <end position="309"/>
    </location>
</feature>
<feature type="compositionally biased region" description="Polar residues" evidence="1">
    <location>
        <begin position="23"/>
        <end position="33"/>
    </location>
</feature>
<dbReference type="Proteomes" id="UP000536711">
    <property type="component" value="Unassembled WGS sequence"/>
</dbReference>
<evidence type="ECO:0000313" key="4">
    <source>
        <dbReference type="Proteomes" id="UP000536711"/>
    </source>
</evidence>
<proteinExistence type="predicted"/>
<keyword evidence="4" id="KW-1185">Reference proteome</keyword>
<feature type="compositionally biased region" description="Polar residues" evidence="1">
    <location>
        <begin position="42"/>
        <end position="56"/>
    </location>
</feature>
<gene>
    <name evidence="3" type="ORF">FACUT_11140</name>
</gene>
<feature type="compositionally biased region" description="Low complexity" evidence="1">
    <location>
        <begin position="285"/>
        <end position="309"/>
    </location>
</feature>
<evidence type="ECO:0000256" key="2">
    <source>
        <dbReference type="SAM" id="SignalP"/>
    </source>
</evidence>
<feature type="signal peptide" evidence="2">
    <location>
        <begin position="1"/>
        <end position="20"/>
    </location>
</feature>
<name>A0A8H4JHR5_9HYPO</name>
<keyword evidence="2" id="KW-0732">Signal</keyword>
<dbReference type="AlphaFoldDB" id="A0A8H4JHR5"/>
<feature type="chain" id="PRO_5034472500" evidence="2">
    <location>
        <begin position="21"/>
        <end position="309"/>
    </location>
</feature>
<comment type="caution">
    <text evidence="3">The sequence shown here is derived from an EMBL/GenBank/DDBJ whole genome shotgun (WGS) entry which is preliminary data.</text>
</comment>
<evidence type="ECO:0000313" key="3">
    <source>
        <dbReference type="EMBL" id="KAF4420517.1"/>
    </source>
</evidence>
<dbReference type="EMBL" id="JAADJF010000368">
    <property type="protein sequence ID" value="KAF4420517.1"/>
    <property type="molecule type" value="Genomic_DNA"/>
</dbReference>
<reference evidence="3 4" key="1">
    <citation type="submission" date="2020-01" db="EMBL/GenBank/DDBJ databases">
        <title>Identification and distribution of gene clusters putatively required for synthesis of sphingolipid metabolism inhibitors in phylogenetically diverse species of the filamentous fungus Fusarium.</title>
        <authorList>
            <person name="Kim H.-S."/>
            <person name="Busman M."/>
            <person name="Brown D.W."/>
            <person name="Divon H."/>
            <person name="Uhlig S."/>
            <person name="Proctor R.H."/>
        </authorList>
    </citation>
    <scope>NUCLEOTIDE SEQUENCE [LARGE SCALE GENOMIC DNA]</scope>
    <source>
        <strain evidence="3 4">NRRL 13308</strain>
    </source>
</reference>
<feature type="region of interest" description="Disordered" evidence="1">
    <location>
        <begin position="23"/>
        <end position="78"/>
    </location>
</feature>
<protein>
    <submittedName>
        <fullName evidence="3">Uncharacterized protein</fullName>
    </submittedName>
</protein>
<accession>A0A8H4JHR5</accession>
<dbReference type="OrthoDB" id="5587021at2759"/>
<sequence length="309" mass="31564">MRLSILKPLVLAHLFSLGIAQTPDSTDPATTAESIAIPPTASPSGSEDATSDSTAQPTSAPGGGGGGSSNSSLGPPDVHLKVPELSVGRIELDVDNLHADINLNADIAKLVQINAGIQVGIDKVNITIADVEAELELVVRLGHLVEIVNRTLASLDLNPALINLLDSVGDIVEGVIGAVDGLLGSITQGDTKLNFLIDNLGNIVQEVTKTGSDVVSSIIGNYKQNMTFTGDEKTLQNGLTQRTYEYKELSALVNIVFNKAGQIVQAMVVKGGGGGSGGDDDDEPSGSATASQTATATSTPSQATTASSA</sequence>